<evidence type="ECO:0000313" key="7">
    <source>
        <dbReference type="EMBL" id="KAI9161229.1"/>
    </source>
</evidence>
<feature type="compositionally biased region" description="Low complexity" evidence="5">
    <location>
        <begin position="206"/>
        <end position="223"/>
    </location>
</feature>
<evidence type="ECO:0000256" key="5">
    <source>
        <dbReference type="SAM" id="MobiDB-lite"/>
    </source>
</evidence>
<dbReference type="InterPro" id="IPR003653">
    <property type="entry name" value="Peptidase_C48_C"/>
</dbReference>
<dbReference type="EMBL" id="JAJSOW010000106">
    <property type="protein sequence ID" value="KAI9161229.1"/>
    <property type="molecule type" value="Genomic_DNA"/>
</dbReference>
<gene>
    <name evidence="7" type="ORF">LWI28_015602</name>
</gene>
<evidence type="ECO:0000256" key="4">
    <source>
        <dbReference type="ARBA" id="ARBA00022801"/>
    </source>
</evidence>
<dbReference type="InterPro" id="IPR038765">
    <property type="entry name" value="Papain-like_cys_pep_sf"/>
</dbReference>
<dbReference type="AlphaFoldDB" id="A0AAD5NIX4"/>
<dbReference type="Proteomes" id="UP001064489">
    <property type="component" value="Chromosome 2"/>
</dbReference>
<reference evidence="7" key="2">
    <citation type="submission" date="2023-02" db="EMBL/GenBank/DDBJ databases">
        <authorList>
            <person name="Swenson N.G."/>
            <person name="Wegrzyn J.L."/>
            <person name="Mcevoy S.L."/>
        </authorList>
    </citation>
    <scope>NUCLEOTIDE SEQUENCE</scope>
    <source>
        <strain evidence="7">91603</strain>
        <tissue evidence="7">Leaf</tissue>
    </source>
</reference>
<proteinExistence type="inferred from homology"/>
<dbReference type="PANTHER" id="PTHR31087:SF85">
    <property type="entry name" value="PROTEIN LURP-ONE-RELATED 7"/>
    <property type="match status" value="1"/>
</dbReference>
<protein>
    <recommendedName>
        <fullName evidence="6">Ubiquitin-like protease family profile domain-containing protein</fullName>
    </recommendedName>
</protein>
<evidence type="ECO:0000256" key="2">
    <source>
        <dbReference type="ARBA" id="ARBA00005437"/>
    </source>
</evidence>
<dbReference type="InterPro" id="IPR038595">
    <property type="entry name" value="LOR_sf"/>
</dbReference>
<dbReference type="Pfam" id="PF04525">
    <property type="entry name" value="LOR"/>
    <property type="match status" value="1"/>
</dbReference>
<dbReference type="GO" id="GO:0006508">
    <property type="term" value="P:proteolysis"/>
    <property type="evidence" value="ECO:0007669"/>
    <property type="project" value="UniProtKB-KW"/>
</dbReference>
<evidence type="ECO:0000259" key="6">
    <source>
        <dbReference type="Pfam" id="PF02902"/>
    </source>
</evidence>
<dbReference type="GO" id="GO:0008234">
    <property type="term" value="F:cysteine-type peptidase activity"/>
    <property type="evidence" value="ECO:0007669"/>
    <property type="project" value="InterPro"/>
</dbReference>
<keyword evidence="8" id="KW-1185">Reference proteome</keyword>
<reference evidence="7" key="1">
    <citation type="journal article" date="2022" name="Plant J.">
        <title>Strategies of tolerance reflected in two North American maple genomes.</title>
        <authorList>
            <person name="McEvoy S.L."/>
            <person name="Sezen U.U."/>
            <person name="Trouern-Trend A."/>
            <person name="McMahon S.M."/>
            <person name="Schaberg P.G."/>
            <person name="Yang J."/>
            <person name="Wegrzyn J.L."/>
            <person name="Swenson N.G."/>
        </authorList>
    </citation>
    <scope>NUCLEOTIDE SEQUENCE</scope>
    <source>
        <strain evidence="7">91603</strain>
    </source>
</reference>
<dbReference type="InterPro" id="IPR025659">
    <property type="entry name" value="Tubby-like_C"/>
</dbReference>
<dbReference type="SUPFAM" id="SSF54001">
    <property type="entry name" value="Cysteine proteinases"/>
    <property type="match status" value="1"/>
</dbReference>
<evidence type="ECO:0000313" key="8">
    <source>
        <dbReference type="Proteomes" id="UP001064489"/>
    </source>
</evidence>
<comment type="caution">
    <text evidence="7">The sequence shown here is derived from an EMBL/GenBank/DDBJ whole genome shotgun (WGS) entry which is preliminary data.</text>
</comment>
<dbReference type="SUPFAM" id="SSF54518">
    <property type="entry name" value="Tubby C-terminal domain-like"/>
    <property type="match status" value="1"/>
</dbReference>
<evidence type="ECO:0000256" key="1">
    <source>
        <dbReference type="ARBA" id="ARBA00005234"/>
    </source>
</evidence>
<organism evidence="7 8">
    <name type="scientific">Acer negundo</name>
    <name type="common">Box elder</name>
    <dbReference type="NCBI Taxonomy" id="4023"/>
    <lineage>
        <taxon>Eukaryota</taxon>
        <taxon>Viridiplantae</taxon>
        <taxon>Streptophyta</taxon>
        <taxon>Embryophyta</taxon>
        <taxon>Tracheophyta</taxon>
        <taxon>Spermatophyta</taxon>
        <taxon>Magnoliopsida</taxon>
        <taxon>eudicotyledons</taxon>
        <taxon>Gunneridae</taxon>
        <taxon>Pentapetalae</taxon>
        <taxon>rosids</taxon>
        <taxon>malvids</taxon>
        <taxon>Sapindales</taxon>
        <taxon>Sapindaceae</taxon>
        <taxon>Hippocastanoideae</taxon>
        <taxon>Acereae</taxon>
        <taxon>Acer</taxon>
    </lineage>
</organism>
<comment type="similarity">
    <text evidence="2">Belongs to the LOR family.</text>
</comment>
<comment type="similarity">
    <text evidence="1">Belongs to the peptidase C48 family.</text>
</comment>
<dbReference type="Gene3D" id="2.40.160.200">
    <property type="entry name" value="LURP1-related"/>
    <property type="match status" value="1"/>
</dbReference>
<keyword evidence="3" id="KW-0645">Protease</keyword>
<accession>A0AAD5NIX4</accession>
<name>A0AAD5NIX4_ACENE</name>
<feature type="domain" description="Ubiquitin-like protease family profile" evidence="6">
    <location>
        <begin position="392"/>
        <end position="472"/>
    </location>
</feature>
<keyword evidence="4" id="KW-0378">Hydrolase</keyword>
<evidence type="ECO:0000256" key="3">
    <source>
        <dbReference type="ARBA" id="ARBA00022670"/>
    </source>
</evidence>
<dbReference type="Pfam" id="PF02902">
    <property type="entry name" value="Peptidase_C48"/>
    <property type="match status" value="1"/>
</dbReference>
<sequence>MDTASTSTSPYPPNLPIPVDLFVSKKHPGLTRGEIGFADSSGDVVFRVLKRHSSSSSSSKRLVVDSSGNSLVSVYHQHKGQWLGFKGDSSEEKDLIFRVKRTLNTLTRTEFDVFLVGENRGDTASEFQMKGCPFQKSCTIYRSDLIVAQTGLMYKLRQIFETAQWYYDGLQNVDDLYPAPGALDNMPDEYEDGRTTYNLTPPRSRPTSAAGHSGTATPTPTTGVADIPTSPRRRFKAGTDFESRIQDRLEIVLDEIRDSDLRRKEQHDEIMCMFRSSRHNDDQSHTPLADSLYMSQHVRSYDPLDPPMMAQQTPEVQDPLVMAQQSAEVQGPSVGLQNSVEVQDPPLMAQQTAKVQDPPMNCRPSNIVNWWEQMMPAGTTDKPFEEWSVLSYKWTAEQIAWARGKNNGGCRSWNEVDTLLIPVNVGGGHWLMAKMGLTPRSIRLYDPWEQEDEYQVRKQQLACLRWFMPSMLNQIGFYK</sequence>
<dbReference type="InterPro" id="IPR007612">
    <property type="entry name" value="LOR"/>
</dbReference>
<feature type="region of interest" description="Disordered" evidence="5">
    <location>
        <begin position="188"/>
        <end position="234"/>
    </location>
</feature>
<dbReference type="PANTHER" id="PTHR31087">
    <property type="match status" value="1"/>
</dbReference>